<reference evidence="1 2" key="2">
    <citation type="journal article" date="2011" name="J. Bacteriol.">
        <title>Genomes of three methylotrophs from a single niche uncover genetic and metabolic divergence of Methylophilaceae.</title>
        <authorList>
            <person name="Lapidus A."/>
            <person name="Clum A."/>
            <person name="Labutti K."/>
            <person name="Kaluzhnaya M.G."/>
            <person name="Lim S."/>
            <person name="Beck D.A."/>
            <person name="Glavina Del Rio T."/>
            <person name="Nolan M."/>
            <person name="Mavromatis K."/>
            <person name="Huntemann M."/>
            <person name="Lucas S."/>
            <person name="Lidstrom M.E."/>
            <person name="Ivanova N."/>
            <person name="Chistoserdova L."/>
        </authorList>
    </citation>
    <scope>NUCLEOTIDE SEQUENCE [LARGE SCALE GENOMIC DNA]</scope>
    <source>
        <strain evidence="1 2">301</strain>
    </source>
</reference>
<protein>
    <submittedName>
        <fullName evidence="1">Uncharacterized protein</fullName>
    </submittedName>
</protein>
<reference evidence="2" key="1">
    <citation type="submission" date="2010-05" db="EMBL/GenBank/DDBJ databases">
        <title>Complete sequence of Methylotenera sp. 301.</title>
        <authorList>
            <person name="Lucas S."/>
            <person name="Copeland A."/>
            <person name="Lapidus A."/>
            <person name="Cheng J.-F."/>
            <person name="Bruce D."/>
            <person name="Goodwin L."/>
            <person name="Pitluck S."/>
            <person name="Clum A."/>
            <person name="Land M."/>
            <person name="Hauser L."/>
            <person name="Kyrpides N."/>
            <person name="Ivanova N."/>
            <person name="Chistoservova L."/>
            <person name="Kalyuzhnaya M."/>
            <person name="Woyke T."/>
        </authorList>
    </citation>
    <scope>NUCLEOTIDE SEQUENCE [LARGE SCALE GENOMIC DNA]</scope>
    <source>
        <strain evidence="2">301</strain>
    </source>
</reference>
<proteinExistence type="predicted"/>
<dbReference type="RefSeq" id="WP_013148735.1">
    <property type="nucleotide sequence ID" value="NC_014207.1"/>
</dbReference>
<dbReference type="Proteomes" id="UP000000383">
    <property type="component" value="Chromosome"/>
</dbReference>
<accession>D7DKH7</accession>
<sequence>MVNEEGYQEALTLEEMVAHVCFCKLHEICYDKNSSECMRNRNIYAEFMKKKSEERLA</sequence>
<dbReference type="AlphaFoldDB" id="D7DKH7"/>
<dbReference type="EMBL" id="CP002056">
    <property type="protein sequence ID" value="ADI30423.1"/>
    <property type="molecule type" value="Genomic_DNA"/>
</dbReference>
<dbReference type="HOGENOM" id="CLU_2991588_0_0_4"/>
<name>D7DKH7_METV0</name>
<dbReference type="STRING" id="666681.M301_2051"/>
<evidence type="ECO:0000313" key="2">
    <source>
        <dbReference type="Proteomes" id="UP000000383"/>
    </source>
</evidence>
<gene>
    <name evidence="1" type="ordered locus">M301_2051</name>
</gene>
<dbReference type="KEGG" id="meh:M301_2051"/>
<keyword evidence="2" id="KW-1185">Reference proteome</keyword>
<evidence type="ECO:0000313" key="1">
    <source>
        <dbReference type="EMBL" id="ADI30423.1"/>
    </source>
</evidence>
<organism evidence="1 2">
    <name type="scientific">Methylotenera versatilis (strain 301)</name>
    <dbReference type="NCBI Taxonomy" id="666681"/>
    <lineage>
        <taxon>Bacteria</taxon>
        <taxon>Pseudomonadati</taxon>
        <taxon>Pseudomonadota</taxon>
        <taxon>Betaproteobacteria</taxon>
        <taxon>Nitrosomonadales</taxon>
        <taxon>Methylophilaceae</taxon>
        <taxon>Methylotenera</taxon>
    </lineage>
</organism>